<dbReference type="Pfam" id="PF25183">
    <property type="entry name" value="OMP_b-brl_4"/>
    <property type="match status" value="1"/>
</dbReference>
<feature type="domain" description="TonB-dependent transporter Oar-like beta-barrel" evidence="8">
    <location>
        <begin position="243"/>
        <end position="1046"/>
    </location>
</feature>
<dbReference type="RefSeq" id="WP_377370982.1">
    <property type="nucleotide sequence ID" value="NZ_JAOTJD010000035.1"/>
</dbReference>
<comment type="subcellular location">
    <subcellularLocation>
        <location evidence="1">Cell outer membrane</location>
        <topology evidence="1">Multi-pass membrane protein</topology>
    </subcellularLocation>
</comment>
<dbReference type="PANTHER" id="PTHR30069:SF46">
    <property type="entry name" value="OAR PROTEIN"/>
    <property type="match status" value="1"/>
</dbReference>
<proteinExistence type="predicted"/>
<keyword evidence="9" id="KW-0675">Receptor</keyword>
<dbReference type="Proteomes" id="UP001598130">
    <property type="component" value="Unassembled WGS sequence"/>
</dbReference>
<dbReference type="Pfam" id="PF13620">
    <property type="entry name" value="CarboxypepD_reg"/>
    <property type="match status" value="1"/>
</dbReference>
<evidence type="ECO:0000313" key="9">
    <source>
        <dbReference type="EMBL" id="MFD3265582.1"/>
    </source>
</evidence>
<reference evidence="9 10" key="1">
    <citation type="submission" date="2022-09" db="EMBL/GenBank/DDBJ databases">
        <title>New species of Phenylobacterium.</title>
        <authorList>
            <person name="Mieszkin S."/>
        </authorList>
    </citation>
    <scope>NUCLEOTIDE SEQUENCE [LARGE SCALE GENOMIC DNA]</scope>
    <source>
        <strain evidence="9 10">HK31-G</strain>
    </source>
</reference>
<organism evidence="9 10">
    <name type="scientific">Phenylobacterium ferrooxidans</name>
    <dbReference type="NCBI Taxonomy" id="2982689"/>
    <lineage>
        <taxon>Bacteria</taxon>
        <taxon>Pseudomonadati</taxon>
        <taxon>Pseudomonadota</taxon>
        <taxon>Alphaproteobacteria</taxon>
        <taxon>Caulobacterales</taxon>
        <taxon>Caulobacteraceae</taxon>
        <taxon>Phenylobacterium</taxon>
    </lineage>
</organism>
<keyword evidence="6" id="KW-0998">Cell outer membrane</keyword>
<dbReference type="InterPro" id="IPR057601">
    <property type="entry name" value="Oar-like_b-barrel"/>
</dbReference>
<protein>
    <submittedName>
        <fullName evidence="9">TonB-dependent receptor</fullName>
    </submittedName>
</protein>
<keyword evidence="3" id="KW-1134">Transmembrane beta strand</keyword>
<dbReference type="EMBL" id="JAOTJD010000035">
    <property type="protein sequence ID" value="MFD3265582.1"/>
    <property type="molecule type" value="Genomic_DNA"/>
</dbReference>
<dbReference type="PANTHER" id="PTHR30069">
    <property type="entry name" value="TONB-DEPENDENT OUTER MEMBRANE RECEPTOR"/>
    <property type="match status" value="1"/>
</dbReference>
<feature type="signal peptide" evidence="7">
    <location>
        <begin position="1"/>
        <end position="26"/>
    </location>
</feature>
<evidence type="ECO:0000256" key="3">
    <source>
        <dbReference type="ARBA" id="ARBA00022452"/>
    </source>
</evidence>
<name>A0ABW6CUK1_9CAUL</name>
<comment type="caution">
    <text evidence="9">The sequence shown here is derived from an EMBL/GenBank/DDBJ whole genome shotgun (WGS) entry which is preliminary data.</text>
</comment>
<accession>A0ABW6CUK1</accession>
<evidence type="ECO:0000256" key="5">
    <source>
        <dbReference type="ARBA" id="ARBA00023136"/>
    </source>
</evidence>
<dbReference type="InterPro" id="IPR039426">
    <property type="entry name" value="TonB-dep_rcpt-like"/>
</dbReference>
<evidence type="ECO:0000256" key="2">
    <source>
        <dbReference type="ARBA" id="ARBA00022448"/>
    </source>
</evidence>
<evidence type="ECO:0000259" key="8">
    <source>
        <dbReference type="Pfam" id="PF25183"/>
    </source>
</evidence>
<dbReference type="InterPro" id="IPR036942">
    <property type="entry name" value="Beta-barrel_TonB_sf"/>
</dbReference>
<evidence type="ECO:0000256" key="6">
    <source>
        <dbReference type="ARBA" id="ARBA00023237"/>
    </source>
</evidence>
<keyword evidence="2" id="KW-0813">Transport</keyword>
<dbReference type="Gene3D" id="2.60.40.1120">
    <property type="entry name" value="Carboxypeptidase-like, regulatory domain"/>
    <property type="match status" value="1"/>
</dbReference>
<gene>
    <name evidence="9" type="ORF">OCL97_16615</name>
</gene>
<dbReference type="Gene3D" id="2.40.170.20">
    <property type="entry name" value="TonB-dependent receptor, beta-barrel domain"/>
    <property type="match status" value="1"/>
</dbReference>
<evidence type="ECO:0000313" key="10">
    <source>
        <dbReference type="Proteomes" id="UP001598130"/>
    </source>
</evidence>
<dbReference type="InterPro" id="IPR008969">
    <property type="entry name" value="CarboxyPept-like_regulatory"/>
</dbReference>
<keyword evidence="5" id="KW-0472">Membrane</keyword>
<keyword evidence="7" id="KW-0732">Signal</keyword>
<dbReference type="SUPFAM" id="SSF49464">
    <property type="entry name" value="Carboxypeptidase regulatory domain-like"/>
    <property type="match status" value="1"/>
</dbReference>
<evidence type="ECO:0000256" key="1">
    <source>
        <dbReference type="ARBA" id="ARBA00004571"/>
    </source>
</evidence>
<dbReference type="SUPFAM" id="SSF56935">
    <property type="entry name" value="Porins"/>
    <property type="match status" value="1"/>
</dbReference>
<evidence type="ECO:0000256" key="4">
    <source>
        <dbReference type="ARBA" id="ARBA00022692"/>
    </source>
</evidence>
<sequence length="1121" mass="121078">MTSMKRLAGGAALTALVCAMSSAVYAQDTTSAVRGQLTGDDGNIVRNASVTLVHTPSGTRAVTAPNADGIFDARGLRVGGPYTITVAAPGYETKTLTGINLAQGDSVRLDFDLIAQASVDEFVVTAARDVTSENSGANTTLDRDGIESVVSVTRDIRDLARRNLLASANTSADGGISIAGSNPKSNRITIDGSPVQDDFGLNSGGVPTRRGPISLDAIEQFTIQAVPYDVQNGDFQGGSIDIVLRSGTNDFHGSVFTNYLNDGMVGDSLRDKPVKQTITQSNYGAFLAGPILQDKLFFAISYELYETSDQVGFGPAGQGFPNSFSGIGQSQIDQVTNILNNTYTTDFDAGTIPRTGAIIDEKYSAKLDWNINDNHRASFTYRYALSESVARSNLNNNTASLSSNFYLSGDEDYSYVGELNSKWTDQLSTQLRVSYRDYERRQNPPAGQEFGELQVCSMAVSNTTMTTCDSPNGLIRIGPDSFRQANELETHNLQFQAKAEYSLGDHLLKVGFETQNLEIVNLFVPESDGVYYFDSIADFQAGRANRLTYSNAPSGNPLDAAALFEYSQNSLYFQDVLDVTEDLQVTAGFRYDWFKSDDKPTLNPNFTARNGFNNQQTYDGLSVMMPRVAFNWKPEGKPYRVNGGFGLFSGGVPDVLISTAFSTTGYAAAGVNIVRNANGTFSDVNNSAGFTQAAGAAGLNINVADPRFGYDLPTGVTGLVTPAGIPTTGETIAFTPGFRMPSSWKFFLSAQYDLPWDMKLSADFVHTTVKDAIAFKDLRAQPLIVNGVIQKTPDGRIRYDGLQATDAARAAAGIAGTNIPATRDLLVYNTDEGKGYVFGVGLSKDFDFGLGASIGYARQRLDEETSGGRFGTTAGSLYASQSTGLDFNRDAYGKGYEEVSDRAKFELNYKHEFIANHPTRFSLFGETRTGRPVNATMGSASRDRSTTFGVNRSAYLLYVPDIAGDTNKTDLQIGKVFFDTATTRDNFLAAVQKFDLPNNAIVSKGAIKNPDVNQLDLQISQEFPGLTDGHKFRVVLDVQNVLNLVNNKWGIVEEYGSTGSGQGNNRIIDAACANAAGVASASSSPVCDTYRYSNYSSTATAKSINNDRSLWYAQISLRYEF</sequence>
<evidence type="ECO:0000256" key="7">
    <source>
        <dbReference type="SAM" id="SignalP"/>
    </source>
</evidence>
<feature type="chain" id="PRO_5045340645" evidence="7">
    <location>
        <begin position="27"/>
        <end position="1121"/>
    </location>
</feature>
<keyword evidence="10" id="KW-1185">Reference proteome</keyword>
<keyword evidence="4" id="KW-0812">Transmembrane</keyword>